<dbReference type="Proteomes" id="UP000288805">
    <property type="component" value="Unassembled WGS sequence"/>
</dbReference>
<dbReference type="PANTHER" id="PTHR12499:SF22">
    <property type="entry name" value="OS02G0312500 PROTEIN"/>
    <property type="match status" value="1"/>
</dbReference>
<sequence>MILPVVKLGTLALKTMCKPIAIRIKKDAGLHPKFRQFIINIAQGFDLKLGV</sequence>
<organism evidence="1 2">
    <name type="scientific">Vitis vinifera</name>
    <name type="common">Grape</name>
    <dbReference type="NCBI Taxonomy" id="29760"/>
    <lineage>
        <taxon>Eukaryota</taxon>
        <taxon>Viridiplantae</taxon>
        <taxon>Streptophyta</taxon>
        <taxon>Embryophyta</taxon>
        <taxon>Tracheophyta</taxon>
        <taxon>Spermatophyta</taxon>
        <taxon>Magnoliopsida</taxon>
        <taxon>eudicotyledons</taxon>
        <taxon>Gunneridae</taxon>
        <taxon>Pentapetalae</taxon>
        <taxon>rosids</taxon>
        <taxon>Vitales</taxon>
        <taxon>Vitaceae</taxon>
        <taxon>Viteae</taxon>
        <taxon>Vitis</taxon>
    </lineage>
</organism>
<protein>
    <submittedName>
        <fullName evidence="1">Uncharacterized protein</fullName>
    </submittedName>
</protein>
<dbReference type="PANTHER" id="PTHR12499">
    <property type="entry name" value="OPTIC ATROPHY 3 PROTEIN OPA3"/>
    <property type="match status" value="1"/>
</dbReference>
<comment type="caution">
    <text evidence="1">The sequence shown here is derived from an EMBL/GenBank/DDBJ whole genome shotgun (WGS) entry which is preliminary data.</text>
</comment>
<dbReference type="AlphaFoldDB" id="A0A438JKG2"/>
<name>A0A438JKG2_VITVI</name>
<reference evidence="1 2" key="1">
    <citation type="journal article" date="2018" name="PLoS Genet.">
        <title>Population sequencing reveals clonal diversity and ancestral inbreeding in the grapevine cultivar Chardonnay.</title>
        <authorList>
            <person name="Roach M.J."/>
            <person name="Johnson D.L."/>
            <person name="Bohlmann J."/>
            <person name="van Vuuren H.J."/>
            <person name="Jones S.J."/>
            <person name="Pretorius I.S."/>
            <person name="Schmidt S.A."/>
            <person name="Borneman A.R."/>
        </authorList>
    </citation>
    <scope>NUCLEOTIDE SEQUENCE [LARGE SCALE GENOMIC DNA]</scope>
    <source>
        <strain evidence="2">cv. Chardonnay</strain>
        <tissue evidence="1">Leaf</tissue>
    </source>
</reference>
<evidence type="ECO:0000313" key="1">
    <source>
        <dbReference type="EMBL" id="RVX09446.1"/>
    </source>
</evidence>
<proteinExistence type="predicted"/>
<evidence type="ECO:0000313" key="2">
    <source>
        <dbReference type="Proteomes" id="UP000288805"/>
    </source>
</evidence>
<dbReference type="Pfam" id="PF07047">
    <property type="entry name" value="OPA3"/>
    <property type="match status" value="1"/>
</dbReference>
<accession>A0A438JKG2</accession>
<dbReference type="EMBL" id="QGNW01000038">
    <property type="protein sequence ID" value="RVX09446.1"/>
    <property type="molecule type" value="Genomic_DNA"/>
</dbReference>
<dbReference type="InterPro" id="IPR010754">
    <property type="entry name" value="OPA3-like"/>
</dbReference>
<gene>
    <name evidence="1" type="ORF">CK203_015423</name>
</gene>